<accession>A0ACB7S0C2</accession>
<keyword evidence="2" id="KW-1185">Reference proteome</keyword>
<evidence type="ECO:0000313" key="1">
    <source>
        <dbReference type="EMBL" id="KAH6928411.1"/>
    </source>
</evidence>
<gene>
    <name evidence="1" type="ORF">HPB50_015504</name>
</gene>
<dbReference type="EMBL" id="CM023486">
    <property type="protein sequence ID" value="KAH6928411.1"/>
    <property type="molecule type" value="Genomic_DNA"/>
</dbReference>
<name>A0ACB7S0C2_HYAAI</name>
<protein>
    <submittedName>
        <fullName evidence="1">Uncharacterized protein</fullName>
    </submittedName>
</protein>
<organism evidence="1 2">
    <name type="scientific">Hyalomma asiaticum</name>
    <name type="common">Tick</name>
    <dbReference type="NCBI Taxonomy" id="266040"/>
    <lineage>
        <taxon>Eukaryota</taxon>
        <taxon>Metazoa</taxon>
        <taxon>Ecdysozoa</taxon>
        <taxon>Arthropoda</taxon>
        <taxon>Chelicerata</taxon>
        <taxon>Arachnida</taxon>
        <taxon>Acari</taxon>
        <taxon>Parasitiformes</taxon>
        <taxon>Ixodida</taxon>
        <taxon>Ixodoidea</taxon>
        <taxon>Ixodidae</taxon>
        <taxon>Hyalomminae</taxon>
        <taxon>Hyalomma</taxon>
    </lineage>
</organism>
<reference evidence="1" key="1">
    <citation type="submission" date="2020-05" db="EMBL/GenBank/DDBJ databases">
        <title>Large-scale comparative analyses of tick genomes elucidate their genetic diversity and vector capacities.</title>
        <authorList>
            <person name="Jia N."/>
            <person name="Wang J."/>
            <person name="Shi W."/>
            <person name="Du L."/>
            <person name="Sun Y."/>
            <person name="Zhan W."/>
            <person name="Jiang J."/>
            <person name="Wang Q."/>
            <person name="Zhang B."/>
            <person name="Ji P."/>
            <person name="Sakyi L.B."/>
            <person name="Cui X."/>
            <person name="Yuan T."/>
            <person name="Jiang B."/>
            <person name="Yang W."/>
            <person name="Lam T.T.-Y."/>
            <person name="Chang Q."/>
            <person name="Ding S."/>
            <person name="Wang X."/>
            <person name="Zhu J."/>
            <person name="Ruan X."/>
            <person name="Zhao L."/>
            <person name="Wei J."/>
            <person name="Que T."/>
            <person name="Du C."/>
            <person name="Cheng J."/>
            <person name="Dai P."/>
            <person name="Han X."/>
            <person name="Huang E."/>
            <person name="Gao Y."/>
            <person name="Liu J."/>
            <person name="Shao H."/>
            <person name="Ye R."/>
            <person name="Li L."/>
            <person name="Wei W."/>
            <person name="Wang X."/>
            <person name="Wang C."/>
            <person name="Yang T."/>
            <person name="Huo Q."/>
            <person name="Li W."/>
            <person name="Guo W."/>
            <person name="Chen H."/>
            <person name="Zhou L."/>
            <person name="Ni X."/>
            <person name="Tian J."/>
            <person name="Zhou Y."/>
            <person name="Sheng Y."/>
            <person name="Liu T."/>
            <person name="Pan Y."/>
            <person name="Xia L."/>
            <person name="Li J."/>
            <person name="Zhao F."/>
            <person name="Cao W."/>
        </authorList>
    </citation>
    <scope>NUCLEOTIDE SEQUENCE</scope>
    <source>
        <strain evidence="1">Hyas-2018</strain>
    </source>
</reference>
<evidence type="ECO:0000313" key="2">
    <source>
        <dbReference type="Proteomes" id="UP000821845"/>
    </source>
</evidence>
<sequence length="118" mass="13658">MLMFCQHELRGNFNAGDPVWMRSFGSRRYIPGVVQDQQGSWMVTVNCAQRLHRRHLDQLRRRAGSLDSDLGQKSKQELFEDTGERVQDSPEETVAESATPPLLRRSTRPQKPPERYGF</sequence>
<proteinExistence type="predicted"/>
<dbReference type="Proteomes" id="UP000821845">
    <property type="component" value="Chromosome 6"/>
</dbReference>
<comment type="caution">
    <text evidence="1">The sequence shown here is derived from an EMBL/GenBank/DDBJ whole genome shotgun (WGS) entry which is preliminary data.</text>
</comment>